<gene>
    <name evidence="1" type="ORF">UFEHAQOH_CDS0042</name>
</gene>
<accession>A0AB39AC40</accession>
<reference evidence="1" key="1">
    <citation type="journal article" date="2024" name="Virus Res.">
        <title>A novel genus of Pectobacterium bacteriophages display broad host range by targeting several species of Danish soft rot isolates.</title>
        <authorList>
            <person name="Pedersen J.S."/>
            <person name="Carstens A.B."/>
            <person name="Rothgard M.M."/>
            <person name="Roy C."/>
            <person name="Viry A."/>
            <person name="Papudeshi B."/>
            <person name="Kot W."/>
            <person name="Hille F."/>
            <person name="Franz C.M.A.P."/>
            <person name="Edwards R."/>
            <person name="Hansen L.H."/>
        </authorList>
    </citation>
    <scope>NUCLEOTIDE SEQUENCE</scope>
</reference>
<reference evidence="1" key="2">
    <citation type="submission" date="2024-07" db="EMBL/GenBank/DDBJ databases">
        <authorList>
            <person name="Pedersen J.S."/>
            <person name="Mulbjerg M.R."/>
            <person name="Carstens A.B."/>
            <person name="Hansen L.H."/>
        </authorList>
    </citation>
    <scope>NUCLEOTIDE SEQUENCE</scope>
</reference>
<protein>
    <submittedName>
        <fullName evidence="1">Uncharacterized protein</fullName>
    </submittedName>
</protein>
<proteinExistence type="predicted"/>
<sequence length="42" mass="5192">MAKRFSHAFNVGFRDLLFDVFHNHYKYLLAIIWYGMYYQCVI</sequence>
<name>A0AB39AC40_9CAUD</name>
<organism evidence="1">
    <name type="scientific">Pectobacterium phage Taid</name>
    <dbReference type="NCBI Taxonomy" id="3158139"/>
    <lineage>
        <taxon>Viruses</taxon>
        <taxon>Duplodnaviria</taxon>
        <taxon>Heunggongvirae</taxon>
        <taxon>Uroviricota</taxon>
        <taxon>Caudoviricetes</taxon>
    </lineage>
</organism>
<dbReference type="EMBL" id="PQ008975">
    <property type="protein sequence ID" value="XDF89802.1"/>
    <property type="molecule type" value="Genomic_DNA"/>
</dbReference>
<evidence type="ECO:0000313" key="1">
    <source>
        <dbReference type="EMBL" id="XDF89802.1"/>
    </source>
</evidence>